<comment type="caution">
    <text evidence="1">The sequence shown here is derived from an EMBL/GenBank/DDBJ whole genome shotgun (WGS) entry which is preliminary data.</text>
</comment>
<dbReference type="VEuPathDB" id="FungiDB:AJ78_05503"/>
<evidence type="ECO:0000313" key="2">
    <source>
        <dbReference type="Proteomes" id="UP000182235"/>
    </source>
</evidence>
<name>A0A1J9PC71_9EURO</name>
<organism evidence="1 2">
    <name type="scientific">Emergomyces pasteurianus Ep9510</name>
    <dbReference type="NCBI Taxonomy" id="1447872"/>
    <lineage>
        <taxon>Eukaryota</taxon>
        <taxon>Fungi</taxon>
        <taxon>Dikarya</taxon>
        <taxon>Ascomycota</taxon>
        <taxon>Pezizomycotina</taxon>
        <taxon>Eurotiomycetes</taxon>
        <taxon>Eurotiomycetidae</taxon>
        <taxon>Onygenales</taxon>
        <taxon>Ajellomycetaceae</taxon>
        <taxon>Emergomyces</taxon>
    </lineage>
</organism>
<accession>A0A1J9PC71</accession>
<proteinExistence type="predicted"/>
<dbReference type="STRING" id="1447872.A0A1J9PC71"/>
<dbReference type="Proteomes" id="UP000182235">
    <property type="component" value="Unassembled WGS sequence"/>
</dbReference>
<dbReference type="EMBL" id="LGRN01000242">
    <property type="protein sequence ID" value="OJD14128.1"/>
    <property type="molecule type" value="Genomic_DNA"/>
</dbReference>
<dbReference type="PANTHER" id="PTHR38886">
    <property type="entry name" value="SESA DOMAIN-CONTAINING PROTEIN"/>
    <property type="match status" value="1"/>
</dbReference>
<keyword evidence="2" id="KW-1185">Reference proteome</keyword>
<reference evidence="1 2" key="1">
    <citation type="submission" date="2015-07" db="EMBL/GenBank/DDBJ databases">
        <title>Emmonsia species relationships and genome sequence.</title>
        <authorList>
            <consortium name="The Broad Institute Genomics Platform"/>
            <person name="Cuomo C.A."/>
            <person name="Munoz J.F."/>
            <person name="Imamovic A."/>
            <person name="Priest M.E."/>
            <person name="Young S."/>
            <person name="Clay O.K."/>
            <person name="McEwen J.G."/>
        </authorList>
    </citation>
    <scope>NUCLEOTIDE SEQUENCE [LARGE SCALE GENOMIC DNA]</scope>
    <source>
        <strain evidence="1 2">UAMH 9510</strain>
    </source>
</reference>
<dbReference type="PANTHER" id="PTHR38886:SF1">
    <property type="entry name" value="NACHT-NTPASE AND P-LOOP NTPASES N-TERMINAL DOMAIN-CONTAINING PROTEIN"/>
    <property type="match status" value="1"/>
</dbReference>
<sequence length="103" mass="11419">MVVPPYFGWSAGDIIQGRRITIKIIQAFSSANCAVTQFSDAGGFLRILKSTLESLHSFKDEVPDGKYSEDINKILQRIQLPLKEFTAFVAGYKPALAQNSQKP</sequence>
<dbReference type="AlphaFoldDB" id="A0A1J9PC71"/>
<evidence type="ECO:0000313" key="1">
    <source>
        <dbReference type="EMBL" id="OJD14128.1"/>
    </source>
</evidence>
<protein>
    <submittedName>
        <fullName evidence="1">Uncharacterized protein</fullName>
    </submittedName>
</protein>
<gene>
    <name evidence="1" type="ORF">AJ78_05503</name>
</gene>